<reference evidence="1 2" key="2">
    <citation type="submission" date="2017-09" db="EMBL/GenBank/DDBJ databases">
        <title>Extensive intraspecific genome diversity in a model arbuscular mycorrhizal fungus.</title>
        <authorList>
            <person name="Chen E.C."/>
            <person name="Morin E."/>
            <person name="Beaudet D."/>
            <person name="Noel J."/>
            <person name="Ndikumana S."/>
            <person name="Charron P."/>
            <person name="St-Onge C."/>
            <person name="Giorgi J."/>
            <person name="Grigoriev I.V."/>
            <person name="Roux C."/>
            <person name="Martin F.M."/>
            <person name="Corradi N."/>
        </authorList>
    </citation>
    <scope>NUCLEOTIDE SEQUENCE [LARGE SCALE GENOMIC DNA]</scope>
    <source>
        <strain evidence="1 2">A5</strain>
    </source>
</reference>
<proteinExistence type="predicted"/>
<dbReference type="EMBL" id="LLXJ01001200">
    <property type="protein sequence ID" value="PKC03337.1"/>
    <property type="molecule type" value="Genomic_DNA"/>
</dbReference>
<name>A0A2N0P968_9GLOM</name>
<dbReference type="AlphaFoldDB" id="A0A2N0P968"/>
<gene>
    <name evidence="1" type="ORF">RhiirA5_503489</name>
</gene>
<dbReference type="Proteomes" id="UP000232722">
    <property type="component" value="Unassembled WGS sequence"/>
</dbReference>
<dbReference type="VEuPathDB" id="FungiDB:RhiirA1_463537"/>
<accession>A0A2N0P968</accession>
<reference evidence="1 2" key="1">
    <citation type="submission" date="2016-04" db="EMBL/GenBank/DDBJ databases">
        <title>Genome analyses suggest a sexual origin of heterokaryosis in a supposedly ancient asexual fungus.</title>
        <authorList>
            <person name="Ropars J."/>
            <person name="Sedzielewska K."/>
            <person name="Noel J."/>
            <person name="Charron P."/>
            <person name="Farinelli L."/>
            <person name="Marton T."/>
            <person name="Kruger M."/>
            <person name="Pelin A."/>
            <person name="Brachmann A."/>
            <person name="Corradi N."/>
        </authorList>
    </citation>
    <scope>NUCLEOTIDE SEQUENCE [LARGE SCALE GENOMIC DNA]</scope>
    <source>
        <strain evidence="1 2">A5</strain>
    </source>
</reference>
<comment type="caution">
    <text evidence="1">The sequence shown here is derived from an EMBL/GenBank/DDBJ whole genome shotgun (WGS) entry which is preliminary data.</text>
</comment>
<protein>
    <submittedName>
        <fullName evidence="1">Uncharacterized protein</fullName>
    </submittedName>
</protein>
<evidence type="ECO:0000313" key="2">
    <source>
        <dbReference type="Proteomes" id="UP000232722"/>
    </source>
</evidence>
<organism evidence="1 2">
    <name type="scientific">Rhizophagus irregularis</name>
    <dbReference type="NCBI Taxonomy" id="588596"/>
    <lineage>
        <taxon>Eukaryota</taxon>
        <taxon>Fungi</taxon>
        <taxon>Fungi incertae sedis</taxon>
        <taxon>Mucoromycota</taxon>
        <taxon>Glomeromycotina</taxon>
        <taxon>Glomeromycetes</taxon>
        <taxon>Glomerales</taxon>
        <taxon>Glomeraceae</taxon>
        <taxon>Rhizophagus</taxon>
    </lineage>
</organism>
<evidence type="ECO:0000313" key="1">
    <source>
        <dbReference type="EMBL" id="PKC03337.1"/>
    </source>
</evidence>
<sequence>MVLNVLSVKESLFTPNYDIKAIYNIEVLQPNKLQITIYEVSLKEDDKLRIQENESYIPYPTLRNQSGTSFLIDPQKYDFKKISQFDSRKFLLVLYNKERLRIEIFFDTAQRLAHDFNSSNSRSIKTLNADENFLIAINEPKGLLAIYNTKEAKLNVFSFDDSRSRLHGRNANIQLLKWYDEKIPNIKYFLFIKDTEELCFVENSGQARIFKLVNLQFRPAVCNFPYNLDLVNVLSSPDGSCIMAFTKEKLKNKPDEDNPIIFTGNKEQHGYKNDFKEINRVYVYFFENFGDSFSKVIDLPLNFNLGISSNFLNARGKKSLTLQRTNLNDFINTYKLMFEKYPIDSCIDPKQNCPLSLKNTTRNLKNICCLIPIQIAVTRNNLFQPLKDGLSSDENYFIEDGHHVDNIAKNISFGWYEGIFKHFGYKKDNIYYKRKIYKIELI</sequence>